<feature type="transmembrane region" description="Helical" evidence="9">
    <location>
        <begin position="12"/>
        <end position="35"/>
    </location>
</feature>
<proteinExistence type="inferred from homology"/>
<keyword evidence="7 9" id="KW-0472">Membrane</keyword>
<evidence type="ECO:0000256" key="7">
    <source>
        <dbReference type="ARBA" id="ARBA00023136"/>
    </source>
</evidence>
<dbReference type="Pfam" id="PF04290">
    <property type="entry name" value="DctQ"/>
    <property type="match status" value="1"/>
</dbReference>
<dbReference type="AlphaFoldDB" id="A0A2H1L6X8"/>
<dbReference type="Proteomes" id="UP000234462">
    <property type="component" value="Unassembled WGS sequence"/>
</dbReference>
<evidence type="ECO:0000256" key="9">
    <source>
        <dbReference type="SAM" id="Phobius"/>
    </source>
</evidence>
<evidence type="ECO:0000313" key="12">
    <source>
        <dbReference type="Proteomes" id="UP000234462"/>
    </source>
</evidence>
<keyword evidence="6 9" id="KW-1133">Transmembrane helix</keyword>
<dbReference type="GO" id="GO:0005886">
    <property type="term" value="C:plasma membrane"/>
    <property type="evidence" value="ECO:0007669"/>
    <property type="project" value="UniProtKB-SubCell"/>
</dbReference>
<evidence type="ECO:0000256" key="5">
    <source>
        <dbReference type="ARBA" id="ARBA00022692"/>
    </source>
</evidence>
<protein>
    <submittedName>
        <fullName evidence="11">TRAP-type C4-dicarboxylate transport system, small permease component</fullName>
    </submittedName>
</protein>
<feature type="transmembrane region" description="Helical" evidence="9">
    <location>
        <begin position="132"/>
        <end position="155"/>
    </location>
</feature>
<gene>
    <name evidence="11" type="ORF">BJEO58_02229</name>
</gene>
<dbReference type="PANTHER" id="PTHR35011">
    <property type="entry name" value="2,3-DIKETO-L-GULONATE TRAP TRANSPORTER SMALL PERMEASE PROTEIN YIAM"/>
    <property type="match status" value="1"/>
</dbReference>
<keyword evidence="3" id="KW-1003">Cell membrane</keyword>
<name>A0A2H1L6X8_9MICO</name>
<evidence type="ECO:0000256" key="8">
    <source>
        <dbReference type="ARBA" id="ARBA00038436"/>
    </source>
</evidence>
<evidence type="ECO:0000256" key="6">
    <source>
        <dbReference type="ARBA" id="ARBA00022989"/>
    </source>
</evidence>
<evidence type="ECO:0000256" key="1">
    <source>
        <dbReference type="ARBA" id="ARBA00004429"/>
    </source>
</evidence>
<evidence type="ECO:0000256" key="4">
    <source>
        <dbReference type="ARBA" id="ARBA00022519"/>
    </source>
</evidence>
<dbReference type="InterPro" id="IPR007387">
    <property type="entry name" value="TRAP_DctQ"/>
</dbReference>
<reference evidence="12" key="1">
    <citation type="submission" date="2017-03" db="EMBL/GenBank/DDBJ databases">
        <authorList>
            <person name="Monnet C."/>
        </authorList>
    </citation>
    <scope>NUCLEOTIDE SEQUENCE [LARGE SCALE GENOMIC DNA]</scope>
    <source>
        <strain evidence="12">SJ5-8</strain>
    </source>
</reference>
<keyword evidence="4" id="KW-0997">Cell inner membrane</keyword>
<dbReference type="InterPro" id="IPR055348">
    <property type="entry name" value="DctQ"/>
</dbReference>
<organism evidence="11 12">
    <name type="scientific">Brevibacterium jeotgali</name>
    <dbReference type="NCBI Taxonomy" id="1262550"/>
    <lineage>
        <taxon>Bacteria</taxon>
        <taxon>Bacillati</taxon>
        <taxon>Actinomycetota</taxon>
        <taxon>Actinomycetes</taxon>
        <taxon>Micrococcales</taxon>
        <taxon>Brevibacteriaceae</taxon>
        <taxon>Brevibacterium</taxon>
    </lineage>
</organism>
<feature type="transmembrane region" description="Helical" evidence="9">
    <location>
        <begin position="55"/>
        <end position="72"/>
    </location>
</feature>
<evidence type="ECO:0000259" key="10">
    <source>
        <dbReference type="Pfam" id="PF04290"/>
    </source>
</evidence>
<dbReference type="EMBL" id="FXZM01000011">
    <property type="protein sequence ID" value="SMY12629.1"/>
    <property type="molecule type" value="Genomic_DNA"/>
</dbReference>
<evidence type="ECO:0000256" key="2">
    <source>
        <dbReference type="ARBA" id="ARBA00022448"/>
    </source>
</evidence>
<comment type="similarity">
    <text evidence="8">Belongs to the TRAP transporter small permease family.</text>
</comment>
<evidence type="ECO:0000256" key="3">
    <source>
        <dbReference type="ARBA" id="ARBA00022475"/>
    </source>
</evidence>
<comment type="subcellular location">
    <subcellularLocation>
        <location evidence="1">Cell inner membrane</location>
        <topology evidence="1">Multi-pass membrane protein</topology>
    </subcellularLocation>
</comment>
<feature type="domain" description="Tripartite ATP-independent periplasmic transporters DctQ component" evidence="10">
    <location>
        <begin position="31"/>
        <end position="163"/>
    </location>
</feature>
<accession>A0A2H1L6X8</accession>
<keyword evidence="12" id="KW-1185">Reference proteome</keyword>
<feature type="transmembrane region" description="Helical" evidence="9">
    <location>
        <begin position="93"/>
        <end position="112"/>
    </location>
</feature>
<keyword evidence="5 9" id="KW-0812">Transmembrane</keyword>
<dbReference type="OrthoDB" id="4544352at2"/>
<dbReference type="RefSeq" id="WP_101589567.1">
    <property type="nucleotide sequence ID" value="NZ_FXZM01000011.1"/>
</dbReference>
<sequence>MNVQHKSGFERVLDRLVEGLGTLAAAGTVILVITTTTDVVARQFTDASIPGMLEFNQSMLVWIVFLGMAYTQKEGAQVRMTLVTDRVPDRVAHGMRIVAYALALLIITWMAYQSGLRAFDSFDMNETRQGLLRWPVAPWRAVLFVGLMALAIQLLRDLVRLVRGGRLREEATAI</sequence>
<keyword evidence="2" id="KW-0813">Transport</keyword>
<evidence type="ECO:0000313" key="11">
    <source>
        <dbReference type="EMBL" id="SMY12629.1"/>
    </source>
</evidence>